<dbReference type="CDD" id="cd06558">
    <property type="entry name" value="crotonase-like"/>
    <property type="match status" value="1"/>
</dbReference>
<feature type="compositionally biased region" description="Basic and acidic residues" evidence="2">
    <location>
        <begin position="244"/>
        <end position="258"/>
    </location>
</feature>
<evidence type="ECO:0000256" key="2">
    <source>
        <dbReference type="SAM" id="MobiDB-lite"/>
    </source>
</evidence>
<dbReference type="AlphaFoldDB" id="A0A7Z2GJQ6"/>
<reference evidence="3 4" key="1">
    <citation type="submission" date="2019-12" db="EMBL/GenBank/DDBJ databases">
        <title>Paraburkholderia acidiphila 7Q-K02 sp. nov and Paraburkholderia acidisoli DHF22 sp. nov., two strains isolated from forest soil.</title>
        <authorList>
            <person name="Gao Z."/>
            <person name="Qiu L."/>
        </authorList>
    </citation>
    <scope>NUCLEOTIDE SEQUENCE [LARGE SCALE GENOMIC DNA]</scope>
    <source>
        <strain evidence="3 4">DHF22</strain>
    </source>
</reference>
<dbReference type="KEGG" id="pacs:FAZ98_14645"/>
<feature type="region of interest" description="Disordered" evidence="2">
    <location>
        <begin position="239"/>
        <end position="284"/>
    </location>
</feature>
<protein>
    <submittedName>
        <fullName evidence="3">Enoyl-CoA hydratase/isomerase family protein</fullName>
    </submittedName>
</protein>
<evidence type="ECO:0000313" key="3">
    <source>
        <dbReference type="EMBL" id="QGZ63062.1"/>
    </source>
</evidence>
<accession>A0A7Z2GJQ6</accession>
<evidence type="ECO:0000313" key="4">
    <source>
        <dbReference type="Proteomes" id="UP000433577"/>
    </source>
</evidence>
<dbReference type="OrthoDB" id="9777711at2"/>
<dbReference type="EMBL" id="CP046914">
    <property type="protein sequence ID" value="QGZ63062.1"/>
    <property type="molecule type" value="Genomic_DNA"/>
</dbReference>
<dbReference type="Proteomes" id="UP000433577">
    <property type="component" value="Chromosome 2"/>
</dbReference>
<keyword evidence="3" id="KW-0413">Isomerase</keyword>
<dbReference type="SUPFAM" id="SSF52096">
    <property type="entry name" value="ClpP/crotonase"/>
    <property type="match status" value="1"/>
</dbReference>
<organism evidence="3 4">
    <name type="scientific">Paraburkholderia acidisoli</name>
    <dbReference type="NCBI Taxonomy" id="2571748"/>
    <lineage>
        <taxon>Bacteria</taxon>
        <taxon>Pseudomonadati</taxon>
        <taxon>Pseudomonadota</taxon>
        <taxon>Betaproteobacteria</taxon>
        <taxon>Burkholderiales</taxon>
        <taxon>Burkholderiaceae</taxon>
        <taxon>Paraburkholderia</taxon>
    </lineage>
</organism>
<dbReference type="RefSeq" id="WP_158952056.1">
    <property type="nucleotide sequence ID" value="NZ_CP046914.1"/>
</dbReference>
<dbReference type="GO" id="GO:0016853">
    <property type="term" value="F:isomerase activity"/>
    <property type="evidence" value="ECO:0007669"/>
    <property type="project" value="UniProtKB-KW"/>
</dbReference>
<evidence type="ECO:0000256" key="1">
    <source>
        <dbReference type="ARBA" id="ARBA00005254"/>
    </source>
</evidence>
<sequence>MIKIVHPVQDRFADLDGFRVDHAERGARADIVLDRAPLNRITLRQCEQLRLVFEALDDDPAVRVIVVRSAHEHFCGGRELEHFRHASREQLAKQAWSVASPARCSKPVIAATRGYCFGVGLELALACDFRIATEATLYALAEQRPERPGQVPGSDGAARLQKMVGIGRARDIVMRSRQIPGPLAYDWGIATEFVTDSDLEAATDDMVRELLAYSAASYPAVKQLLNDIDDTCAARLEAGSSADPHADSHAGLHADLHANPRPRHHDAFGARPAYAPHKAISNGS</sequence>
<dbReference type="InterPro" id="IPR001753">
    <property type="entry name" value="Enoyl-CoA_hydra/iso"/>
</dbReference>
<dbReference type="PANTHER" id="PTHR43802:SF1">
    <property type="entry name" value="IP11341P-RELATED"/>
    <property type="match status" value="1"/>
</dbReference>
<dbReference type="Pfam" id="PF00378">
    <property type="entry name" value="ECH_1"/>
    <property type="match status" value="1"/>
</dbReference>
<name>A0A7Z2GJQ6_9BURK</name>
<keyword evidence="4" id="KW-1185">Reference proteome</keyword>
<proteinExistence type="inferred from homology"/>
<gene>
    <name evidence="3" type="ORF">FAZ98_14645</name>
</gene>
<comment type="similarity">
    <text evidence="1">Belongs to the enoyl-CoA hydratase/isomerase family.</text>
</comment>
<dbReference type="Gene3D" id="3.90.226.10">
    <property type="entry name" value="2-enoyl-CoA Hydratase, Chain A, domain 1"/>
    <property type="match status" value="1"/>
</dbReference>
<dbReference type="PANTHER" id="PTHR43802">
    <property type="entry name" value="ENOYL-COA HYDRATASE"/>
    <property type="match status" value="1"/>
</dbReference>
<dbReference type="InterPro" id="IPR029045">
    <property type="entry name" value="ClpP/crotonase-like_dom_sf"/>
</dbReference>